<dbReference type="GO" id="GO:0042121">
    <property type="term" value="P:alginic acid biosynthetic process"/>
    <property type="evidence" value="ECO:0007669"/>
    <property type="project" value="InterPro"/>
</dbReference>
<dbReference type="InterPro" id="IPR004299">
    <property type="entry name" value="MBOAT_fam"/>
</dbReference>
<dbReference type="InterPro" id="IPR051085">
    <property type="entry name" value="MB_O-acyltransferase"/>
</dbReference>
<evidence type="ECO:0000313" key="9">
    <source>
        <dbReference type="EMBL" id="RED55112.1"/>
    </source>
</evidence>
<evidence type="ECO:0000313" key="10">
    <source>
        <dbReference type="Proteomes" id="UP000256869"/>
    </source>
</evidence>
<feature type="transmembrane region" description="Helical" evidence="8">
    <location>
        <begin position="412"/>
        <end position="435"/>
    </location>
</feature>
<dbReference type="GO" id="GO:0005886">
    <property type="term" value="C:plasma membrane"/>
    <property type="evidence" value="ECO:0007669"/>
    <property type="project" value="UniProtKB-SubCell"/>
</dbReference>
<dbReference type="InterPro" id="IPR024194">
    <property type="entry name" value="Ac/AlaTfrase_AlgI/DltB"/>
</dbReference>
<dbReference type="GO" id="GO:0016746">
    <property type="term" value="F:acyltransferase activity"/>
    <property type="evidence" value="ECO:0007669"/>
    <property type="project" value="UniProtKB-KW"/>
</dbReference>
<evidence type="ECO:0000256" key="2">
    <source>
        <dbReference type="ARBA" id="ARBA00010323"/>
    </source>
</evidence>
<evidence type="ECO:0000256" key="6">
    <source>
        <dbReference type="ARBA" id="ARBA00023136"/>
    </source>
</evidence>
<proteinExistence type="inferred from homology"/>
<dbReference type="PANTHER" id="PTHR13285">
    <property type="entry name" value="ACYLTRANSFERASE"/>
    <property type="match status" value="1"/>
</dbReference>
<dbReference type="Pfam" id="PF03062">
    <property type="entry name" value="MBOAT"/>
    <property type="match status" value="1"/>
</dbReference>
<evidence type="ECO:0000256" key="5">
    <source>
        <dbReference type="ARBA" id="ARBA00022989"/>
    </source>
</evidence>
<keyword evidence="3 7" id="KW-1003">Cell membrane</keyword>
<evidence type="ECO:0000256" key="1">
    <source>
        <dbReference type="ARBA" id="ARBA00004651"/>
    </source>
</evidence>
<feature type="transmembrane region" description="Helical" evidence="8">
    <location>
        <begin position="5"/>
        <end position="22"/>
    </location>
</feature>
<evidence type="ECO:0000256" key="4">
    <source>
        <dbReference type="ARBA" id="ARBA00022692"/>
    </source>
</evidence>
<dbReference type="InterPro" id="IPR028362">
    <property type="entry name" value="AlgI"/>
</dbReference>
<dbReference type="RefSeq" id="WP_115994976.1">
    <property type="nucleotide sequence ID" value="NZ_QRDY01000019.1"/>
</dbReference>
<feature type="transmembrane region" description="Helical" evidence="8">
    <location>
        <begin position="100"/>
        <end position="119"/>
    </location>
</feature>
<keyword evidence="7 9" id="KW-0012">Acyltransferase</keyword>
<organism evidence="9 10">
    <name type="scientific">Cohnella lupini</name>
    <dbReference type="NCBI Taxonomy" id="1294267"/>
    <lineage>
        <taxon>Bacteria</taxon>
        <taxon>Bacillati</taxon>
        <taxon>Bacillota</taxon>
        <taxon>Bacilli</taxon>
        <taxon>Bacillales</taxon>
        <taxon>Paenibacillaceae</taxon>
        <taxon>Cohnella</taxon>
    </lineage>
</organism>
<comment type="similarity">
    <text evidence="2 7">Belongs to the membrane-bound acyltransferase family.</text>
</comment>
<feature type="transmembrane region" description="Helical" evidence="8">
    <location>
        <begin position="502"/>
        <end position="520"/>
    </location>
</feature>
<evidence type="ECO:0000256" key="8">
    <source>
        <dbReference type="SAM" id="Phobius"/>
    </source>
</evidence>
<keyword evidence="6 7" id="KW-0472">Membrane</keyword>
<comment type="subcellular location">
    <subcellularLocation>
        <location evidence="1">Cell membrane</location>
        <topology evidence="1">Multi-pass membrane protein</topology>
    </subcellularLocation>
</comment>
<dbReference type="PANTHER" id="PTHR13285:SF18">
    <property type="entry name" value="PROTEIN-CYSTEINE N-PALMITOYLTRANSFERASE RASP"/>
    <property type="match status" value="1"/>
</dbReference>
<dbReference type="PIRSF" id="PIRSF500217">
    <property type="entry name" value="AlgI"/>
    <property type="match status" value="1"/>
</dbReference>
<sequence length="530" mass="60721">MLLTSYGFILFLVILFVVYYLIPRKFQWVLLLGASYLFYALSGLQFLAYIAATTVCVYYAGRRIGDLRQTESEYLREHKHELTKPQINEYKSKMKARKRIPMLLALFVALGILAFVKYSDFAIANINYIARAFGSEGGISFWTIAVPLGISFYTFKSAAYLIDVYRGKFPPERNPFKFALFVSFFPEVIQGPISRFDQLGKTLYGPHAFDGRNVKFGLQRVAWGFFKKLVIADQLTVAVRTIFDDPEHYNGAFVLIGMLLYAFQLLADFSGGIDITIGIAQMLGITVQENFRRPYFAKSITDYWRRWHISMGAWFRDYVFFPMSVSKPMLALSKFSRRRFGDTIGKRAPVYLATLTTWFATGIWHGSSWNFVAWGLANGVIILISQELEPLYDRFHGKFNVKRTFGFRSFQIVRTLLLMSAIRLFDCYMDVPLTFRMFGSMFTTFNYQVLFDGSLLHLGITFSHYILILSSLTVVGIVSLLQRSGSVREKIAAQPIGLRYSLYGLLILSILVFGAYGVGYDATQFIYNQF</sequence>
<protein>
    <submittedName>
        <fullName evidence="9">D-alanyl-lipoteichoic acid acyltransferase DltB (MBOAT superfamily)</fullName>
    </submittedName>
</protein>
<dbReference type="AlphaFoldDB" id="A0A3D9I010"/>
<evidence type="ECO:0000256" key="7">
    <source>
        <dbReference type="PIRNR" id="PIRNR016636"/>
    </source>
</evidence>
<keyword evidence="4 8" id="KW-0812">Transmembrane</keyword>
<name>A0A3D9I010_9BACL</name>
<feature type="transmembrane region" description="Helical" evidence="8">
    <location>
        <begin position="28"/>
        <end position="60"/>
    </location>
</feature>
<accession>A0A3D9I010</accession>
<dbReference type="OrthoDB" id="9805788at2"/>
<evidence type="ECO:0000256" key="3">
    <source>
        <dbReference type="ARBA" id="ARBA00022475"/>
    </source>
</evidence>
<dbReference type="PIRSF" id="PIRSF016636">
    <property type="entry name" value="AlgI_DltB"/>
    <property type="match status" value="1"/>
</dbReference>
<feature type="transmembrane region" description="Helical" evidence="8">
    <location>
        <begin position="139"/>
        <end position="162"/>
    </location>
</feature>
<dbReference type="EMBL" id="QRDY01000019">
    <property type="protein sequence ID" value="RED55112.1"/>
    <property type="molecule type" value="Genomic_DNA"/>
</dbReference>
<keyword evidence="5 8" id="KW-1133">Transmembrane helix</keyword>
<dbReference type="Proteomes" id="UP000256869">
    <property type="component" value="Unassembled WGS sequence"/>
</dbReference>
<feature type="transmembrane region" description="Helical" evidence="8">
    <location>
        <begin position="455"/>
        <end position="481"/>
    </location>
</feature>
<reference evidence="9 10" key="1">
    <citation type="submission" date="2018-07" db="EMBL/GenBank/DDBJ databases">
        <title>Genomic Encyclopedia of Type Strains, Phase III (KMG-III): the genomes of soil and plant-associated and newly described type strains.</title>
        <authorList>
            <person name="Whitman W."/>
        </authorList>
    </citation>
    <scope>NUCLEOTIDE SEQUENCE [LARGE SCALE GENOMIC DNA]</scope>
    <source>
        <strain evidence="9 10">CECT 8236</strain>
    </source>
</reference>
<gene>
    <name evidence="9" type="ORF">DFP95_11947</name>
</gene>
<comment type="caution">
    <text evidence="9">The sequence shown here is derived from an EMBL/GenBank/DDBJ whole genome shotgun (WGS) entry which is preliminary data.</text>
</comment>
<keyword evidence="7 9" id="KW-0808">Transferase</keyword>
<keyword evidence="10" id="KW-1185">Reference proteome</keyword>